<proteinExistence type="inferred from homology"/>
<keyword evidence="9" id="KW-1185">Reference proteome</keyword>
<organism evidence="8 9">
    <name type="scientific">Aeromicrobium alkaliterrae</name>
    <dbReference type="NCBI Taxonomy" id="302168"/>
    <lineage>
        <taxon>Bacteria</taxon>
        <taxon>Bacillati</taxon>
        <taxon>Actinomycetota</taxon>
        <taxon>Actinomycetes</taxon>
        <taxon>Propionibacteriales</taxon>
        <taxon>Nocardioidaceae</taxon>
        <taxon>Aeromicrobium</taxon>
    </lineage>
</organism>
<sequence>MERPLVSEPLVIAHRGVPTYRLEHSRASYELAIAWGADFIEPDVVCTSDGHLVVRHENEIAETTDVADRPEFAARKTTRFVDGIPRTGWFTEDFTLAELRTLRGQERLPQLRPQNIDLAGTEPVLTFEEVLDIAAAADRRVGVYVETKHPGYFAGLGLDLDDRLIEALDRRDLNRPGADVPVIIQSFETGNLRRLRPRTPLPLIQLIDRQGAPWDFIEAKDPRTYADLTTPEALAEIATYADGIGPNKSLVVARDAGHRLVGETGLVAAAHAVGLQVHIWTMRDENNFLPVDFKLSDDKAARGDALGEYRVFLEAGVDGFFADDTRTAREALRRFGGR</sequence>
<dbReference type="Proteomes" id="UP001501057">
    <property type="component" value="Unassembled WGS sequence"/>
</dbReference>
<evidence type="ECO:0000259" key="7">
    <source>
        <dbReference type="PROSITE" id="PS51704"/>
    </source>
</evidence>
<accession>A0ABN2KBR9</accession>
<evidence type="ECO:0000256" key="2">
    <source>
        <dbReference type="ARBA" id="ARBA00012247"/>
    </source>
</evidence>
<comment type="similarity">
    <text evidence="1">Belongs to the glycerophosphoryl diester phosphodiesterase family.</text>
</comment>
<evidence type="ECO:0000313" key="8">
    <source>
        <dbReference type="EMBL" id="GAA1752549.1"/>
    </source>
</evidence>
<name>A0ABN2KBR9_9ACTN</name>
<evidence type="ECO:0000256" key="1">
    <source>
        <dbReference type="ARBA" id="ARBA00007277"/>
    </source>
</evidence>
<keyword evidence="5" id="KW-0378">Hydrolase</keyword>
<dbReference type="PROSITE" id="PS51704">
    <property type="entry name" value="GP_PDE"/>
    <property type="match status" value="1"/>
</dbReference>
<evidence type="ECO:0000256" key="3">
    <source>
        <dbReference type="ARBA" id="ARBA00022729"/>
    </source>
</evidence>
<protein>
    <recommendedName>
        <fullName evidence="2">glycerophosphodiester phosphodiesterase</fullName>
        <ecNumber evidence="2">3.1.4.46</ecNumber>
    </recommendedName>
</protein>
<dbReference type="InterPro" id="IPR017946">
    <property type="entry name" value="PLC-like_Pdiesterase_TIM-brl"/>
</dbReference>
<evidence type="ECO:0000256" key="6">
    <source>
        <dbReference type="ARBA" id="ARBA00047512"/>
    </source>
</evidence>
<dbReference type="EMBL" id="BAAAME010000010">
    <property type="protein sequence ID" value="GAA1752549.1"/>
    <property type="molecule type" value="Genomic_DNA"/>
</dbReference>
<dbReference type="InterPro" id="IPR030395">
    <property type="entry name" value="GP_PDE_dom"/>
</dbReference>
<keyword evidence="3" id="KW-0732">Signal</keyword>
<evidence type="ECO:0000313" key="9">
    <source>
        <dbReference type="Proteomes" id="UP001501057"/>
    </source>
</evidence>
<comment type="catalytic activity">
    <reaction evidence="6">
        <text>a sn-glycero-3-phosphodiester + H2O = an alcohol + sn-glycerol 3-phosphate + H(+)</text>
        <dbReference type="Rhea" id="RHEA:12969"/>
        <dbReference type="ChEBI" id="CHEBI:15377"/>
        <dbReference type="ChEBI" id="CHEBI:15378"/>
        <dbReference type="ChEBI" id="CHEBI:30879"/>
        <dbReference type="ChEBI" id="CHEBI:57597"/>
        <dbReference type="ChEBI" id="CHEBI:83408"/>
        <dbReference type="EC" id="3.1.4.46"/>
    </reaction>
</comment>
<evidence type="ECO:0000256" key="5">
    <source>
        <dbReference type="ARBA" id="ARBA00022801"/>
    </source>
</evidence>
<dbReference type="PANTHER" id="PTHR43620">
    <property type="entry name" value="GLYCEROPHOSPHORYL DIESTER PHOSPHODIESTERASE"/>
    <property type="match status" value="1"/>
</dbReference>
<gene>
    <name evidence="8" type="ORF">GCM10009710_35330</name>
</gene>
<dbReference type="SUPFAM" id="SSF51695">
    <property type="entry name" value="PLC-like phosphodiesterases"/>
    <property type="match status" value="1"/>
</dbReference>
<evidence type="ECO:0000256" key="4">
    <source>
        <dbReference type="ARBA" id="ARBA00022798"/>
    </source>
</evidence>
<feature type="domain" description="GP-PDE" evidence="7">
    <location>
        <begin position="9"/>
        <end position="332"/>
    </location>
</feature>
<dbReference type="Pfam" id="PF03009">
    <property type="entry name" value="GDPD"/>
    <property type="match status" value="1"/>
</dbReference>
<dbReference type="CDD" id="cd08602">
    <property type="entry name" value="GDPD_ScGlpQ1_like"/>
    <property type="match status" value="1"/>
</dbReference>
<keyword evidence="4" id="KW-0319">Glycerol metabolism</keyword>
<reference evidence="8 9" key="1">
    <citation type="journal article" date="2019" name="Int. J. Syst. Evol. Microbiol.">
        <title>The Global Catalogue of Microorganisms (GCM) 10K type strain sequencing project: providing services to taxonomists for standard genome sequencing and annotation.</title>
        <authorList>
            <consortium name="The Broad Institute Genomics Platform"/>
            <consortium name="The Broad Institute Genome Sequencing Center for Infectious Disease"/>
            <person name="Wu L."/>
            <person name="Ma J."/>
        </authorList>
    </citation>
    <scope>NUCLEOTIDE SEQUENCE [LARGE SCALE GENOMIC DNA]</scope>
    <source>
        <strain evidence="8 9">JCM 13518</strain>
    </source>
</reference>
<dbReference type="EC" id="3.1.4.46" evidence="2"/>
<dbReference type="Gene3D" id="3.20.20.190">
    <property type="entry name" value="Phosphatidylinositol (PI) phosphodiesterase"/>
    <property type="match status" value="1"/>
</dbReference>
<dbReference type="PANTHER" id="PTHR43620:SF7">
    <property type="entry name" value="GLYCEROPHOSPHODIESTER PHOSPHODIESTERASE GDPD5-RELATED"/>
    <property type="match status" value="1"/>
</dbReference>
<comment type="caution">
    <text evidence="8">The sequence shown here is derived from an EMBL/GenBank/DDBJ whole genome shotgun (WGS) entry which is preliminary data.</text>
</comment>